<dbReference type="EMBL" id="LWAE01000006">
    <property type="protein sequence ID" value="KZL90045.1"/>
    <property type="molecule type" value="Genomic_DNA"/>
</dbReference>
<dbReference type="InterPro" id="IPR047175">
    <property type="entry name" value="CotS-like"/>
</dbReference>
<evidence type="ECO:0000313" key="3">
    <source>
        <dbReference type="Proteomes" id="UP000076603"/>
    </source>
</evidence>
<dbReference type="GO" id="GO:0042601">
    <property type="term" value="C:endospore-forming forespore"/>
    <property type="evidence" value="ECO:0007669"/>
    <property type="project" value="TreeGrafter"/>
</dbReference>
<dbReference type="PATRIC" id="fig|1121326.3.peg.4593"/>
<dbReference type="SUPFAM" id="SSF56112">
    <property type="entry name" value="Protein kinase-like (PK-like)"/>
    <property type="match status" value="1"/>
</dbReference>
<dbReference type="NCBIfam" id="TIGR02906">
    <property type="entry name" value="spore_CotS"/>
    <property type="match status" value="1"/>
</dbReference>
<keyword evidence="2" id="KW-0946">Virion</keyword>
<gene>
    <name evidence="2" type="primary">cotI_3</name>
    <name evidence="2" type="ORF">CLMAG_45310</name>
</gene>
<dbReference type="Gene3D" id="3.90.1200.10">
    <property type="match status" value="1"/>
</dbReference>
<reference evidence="2 3" key="1">
    <citation type="submission" date="2016-04" db="EMBL/GenBank/DDBJ databases">
        <title>Genome sequence of Clostridium magnum DSM 2767.</title>
        <authorList>
            <person name="Poehlein A."/>
            <person name="Uhlig R."/>
            <person name="Fischer R."/>
            <person name="Bahl H."/>
            <person name="Daniel R."/>
        </authorList>
    </citation>
    <scope>NUCLEOTIDE SEQUENCE [LARGE SCALE GENOMIC DNA]</scope>
    <source>
        <strain evidence="2 3">DSM 2767</strain>
    </source>
</reference>
<dbReference type="PANTHER" id="PTHR39179:SF1">
    <property type="entry name" value="SPORE COAT PROTEIN I"/>
    <property type="match status" value="1"/>
</dbReference>
<evidence type="ECO:0000313" key="2">
    <source>
        <dbReference type="EMBL" id="KZL90045.1"/>
    </source>
</evidence>
<accession>A0A161WEF4</accession>
<organism evidence="2 3">
    <name type="scientific">Clostridium magnum DSM 2767</name>
    <dbReference type="NCBI Taxonomy" id="1121326"/>
    <lineage>
        <taxon>Bacteria</taxon>
        <taxon>Bacillati</taxon>
        <taxon>Bacillota</taxon>
        <taxon>Clostridia</taxon>
        <taxon>Eubacteriales</taxon>
        <taxon>Clostridiaceae</taxon>
        <taxon>Clostridium</taxon>
    </lineage>
</organism>
<dbReference type="RefSeq" id="WP_066627346.1">
    <property type="nucleotide sequence ID" value="NZ_FQXL01000006.1"/>
</dbReference>
<name>A0A161WEF4_9CLOT</name>
<dbReference type="Proteomes" id="UP000076603">
    <property type="component" value="Unassembled WGS sequence"/>
</dbReference>
<dbReference type="Pfam" id="PF01636">
    <property type="entry name" value="APH"/>
    <property type="match status" value="1"/>
</dbReference>
<dbReference type="InterPro" id="IPR002575">
    <property type="entry name" value="Aminoglycoside_PTrfase"/>
</dbReference>
<dbReference type="InterPro" id="IPR014255">
    <property type="entry name" value="Spore_coat_CotS"/>
</dbReference>
<dbReference type="STRING" id="1121326.CLMAG_45310"/>
<feature type="domain" description="Aminoglycoside phosphotransferase" evidence="1">
    <location>
        <begin position="203"/>
        <end position="245"/>
    </location>
</feature>
<keyword evidence="2" id="KW-0167">Capsid protein</keyword>
<comment type="caution">
    <text evidence="2">The sequence shown here is derived from an EMBL/GenBank/DDBJ whole genome shotgun (WGS) entry which is preliminary data.</text>
</comment>
<dbReference type="Gene3D" id="3.30.200.20">
    <property type="entry name" value="Phosphorylase Kinase, domain 1"/>
    <property type="match status" value="1"/>
</dbReference>
<dbReference type="InterPro" id="IPR011009">
    <property type="entry name" value="Kinase-like_dom_sf"/>
</dbReference>
<protein>
    <submittedName>
        <fullName evidence="2">Spore coat protein I</fullName>
    </submittedName>
</protein>
<dbReference type="OrthoDB" id="9771902at2"/>
<evidence type="ECO:0000259" key="1">
    <source>
        <dbReference type="Pfam" id="PF01636"/>
    </source>
</evidence>
<proteinExistence type="predicted"/>
<dbReference type="AlphaFoldDB" id="A0A161WEF4"/>
<dbReference type="PANTHER" id="PTHR39179">
    <property type="entry name" value="SPORE COAT PROTEIN I"/>
    <property type="match status" value="1"/>
</dbReference>
<sequence>MDILEVRKAVQDAYGLKVNFIEKIKNVYKIYTLDNQFCLKTIRYNIKQFLFIISAIEHLQNNGFKNIPEMIKTQEGMGYINIGGTYAYLTKWLTCRECSYDNPVDILIASSKLAELHKKSRGFKVNETMQPRVGWLKWIETFNTRKDEILDFKKRIYIKKNRTEFDNTYLSMMKQELVRAETSIQNLIKSPYLDVMNKEIINRGFCHHDYANHNVLIDSDGEVNIIDFDYCMLDTHLHDLASLLIRRMKNGKWSISNALFIIQAYSVINELKKEEIPIMAAFMEFPQDYWQVGIQYYWEEQPWSEEFFVKKLKKIGKDRKEKQDFVYEFRSIKI</sequence>
<keyword evidence="3" id="KW-1185">Reference proteome</keyword>